<evidence type="ECO:0000256" key="1">
    <source>
        <dbReference type="SAM" id="MobiDB-lite"/>
    </source>
</evidence>
<dbReference type="InterPro" id="IPR006047">
    <property type="entry name" value="GH13_cat_dom"/>
</dbReference>
<organism evidence="3">
    <name type="scientific">freshwater metagenome</name>
    <dbReference type="NCBI Taxonomy" id="449393"/>
    <lineage>
        <taxon>unclassified sequences</taxon>
        <taxon>metagenomes</taxon>
        <taxon>ecological metagenomes</taxon>
    </lineage>
</organism>
<protein>
    <submittedName>
        <fullName evidence="3">Unannotated protein</fullName>
    </submittedName>
</protein>
<dbReference type="InterPro" id="IPR012767">
    <property type="entry name" value="Trehalose_TreY"/>
</dbReference>
<dbReference type="AlphaFoldDB" id="A0A6J7IJI1"/>
<reference evidence="3" key="1">
    <citation type="submission" date="2020-05" db="EMBL/GenBank/DDBJ databases">
        <authorList>
            <person name="Chiriac C."/>
            <person name="Salcher M."/>
            <person name="Ghai R."/>
            <person name="Kavagutti S V."/>
        </authorList>
    </citation>
    <scope>NUCLEOTIDE SEQUENCE</scope>
</reference>
<accession>A0A6J7IJI1</accession>
<dbReference type="GO" id="GO:0005992">
    <property type="term" value="P:trehalose biosynthetic process"/>
    <property type="evidence" value="ECO:0007669"/>
    <property type="project" value="TreeGrafter"/>
</dbReference>
<dbReference type="InterPro" id="IPR013797">
    <property type="entry name" value="Maltooligo_trehalose_synth_4"/>
</dbReference>
<dbReference type="NCBIfam" id="TIGR02401">
    <property type="entry name" value="trehalose_TreY"/>
    <property type="match status" value="1"/>
</dbReference>
<sequence length="710" mass="77795">MSIPRATYRIQLTPDQDFAAVRELVPYLRDLGISHLYLSPSLTARSGSTHGYDVVDPTTVSEALGGEEGLRALAAEGLGIVLDVVPNHMGVGDENRWWSDEEERVRVFDYDPEDGWYRRFFDIDDLAGVRVEDPDVFALTHDKVLELVRDGVVDGLRIDHPDGLADPAGYLRRLRDAGVAHVWVEKILSASHPVEELPDWPVEGTVGYEFLGDATALFVDPAGEGVLTQLFAELTGETRPFPEVALETQISQATTTFAREVARLRTLLDVPGIADALASLPVYRTYADPAEGPSSLSEADRAAIAASGAPDELQRVLRLEEPGHESFVTKFQQTSPPVMAKGVEDTAFYRYVRLLALNEVGHEPDRFSLSVADLHARNQHRSEHQPHGLLTTQTHDTKRSGDVRARIGVLASVAEEWRDAVTRWRGINAELRPDGVPDGGEELTIYQTLLGAWPITADRLEAFLEKALREAKLHTTWAEPDERYEGRVQEFAVALLSHEPFLADFVPFAARIAAEGRRSALAQTLLKLTVPGVPDVYQGDELETLSLVDPDNRREVDWERRRGLLADVAAADRGAPADDASDDPFSAAGTDAFDRRKLALVHAALRLRGELEDTFSRGAYRPVDAGEGTVAFLRSDDVLVVVGVRGFEDAALEPPADAAGRWTSAIGGRDLEIPSGDASDERGGLPPRVPVAEVVDGDGLALLRRQRDAR</sequence>
<dbReference type="Gene3D" id="3.20.20.80">
    <property type="entry name" value="Glycosidases"/>
    <property type="match status" value="3"/>
</dbReference>
<dbReference type="InterPro" id="IPR017853">
    <property type="entry name" value="GH"/>
</dbReference>
<dbReference type="CDD" id="cd11336">
    <property type="entry name" value="AmyAc_MTSase"/>
    <property type="match status" value="1"/>
</dbReference>
<dbReference type="PANTHER" id="PTHR10357">
    <property type="entry name" value="ALPHA-AMYLASE FAMILY MEMBER"/>
    <property type="match status" value="1"/>
</dbReference>
<dbReference type="SMART" id="SM00642">
    <property type="entry name" value="Aamy"/>
    <property type="match status" value="1"/>
</dbReference>
<evidence type="ECO:0000313" key="3">
    <source>
        <dbReference type="EMBL" id="CAB4931199.1"/>
    </source>
</evidence>
<dbReference type="EMBL" id="CAFBMK010000165">
    <property type="protein sequence ID" value="CAB4931199.1"/>
    <property type="molecule type" value="Genomic_DNA"/>
</dbReference>
<dbReference type="PANTHER" id="PTHR10357:SF216">
    <property type="entry name" value="MALTOOLIGOSYL TREHALOSE SYNTHASE-RELATED"/>
    <property type="match status" value="1"/>
</dbReference>
<proteinExistence type="predicted"/>
<dbReference type="Pfam" id="PF00128">
    <property type="entry name" value="Alpha-amylase"/>
    <property type="match status" value="1"/>
</dbReference>
<name>A0A6J7IJI1_9ZZZZ</name>
<dbReference type="Gene3D" id="1.10.10.470">
    <property type="entry name" value="Maltooligosyl trehalose synthase, domain 4"/>
    <property type="match status" value="1"/>
</dbReference>
<feature type="region of interest" description="Disordered" evidence="1">
    <location>
        <begin position="671"/>
        <end position="690"/>
    </location>
</feature>
<feature type="domain" description="Glycosyl hydrolase family 13 catalytic" evidence="2">
    <location>
        <begin position="11"/>
        <end position="572"/>
    </location>
</feature>
<gene>
    <name evidence="3" type="ORF">UFOPK3564_02384</name>
</gene>
<dbReference type="SUPFAM" id="SSF51445">
    <property type="entry name" value="(Trans)glycosidases"/>
    <property type="match status" value="1"/>
</dbReference>
<evidence type="ECO:0000259" key="2">
    <source>
        <dbReference type="SMART" id="SM00642"/>
    </source>
</evidence>
<dbReference type="GO" id="GO:0047470">
    <property type="term" value="F:(1,4)-alpha-D-glucan 1-alpha-D-glucosylmutase activity"/>
    <property type="evidence" value="ECO:0007669"/>
    <property type="project" value="TreeGrafter"/>
</dbReference>
<dbReference type="GO" id="GO:0030980">
    <property type="term" value="P:alpha-glucan catabolic process"/>
    <property type="evidence" value="ECO:0007669"/>
    <property type="project" value="TreeGrafter"/>
</dbReference>